<organism evidence="1 2">
    <name type="scientific">Pachyramphus minor</name>
    <dbReference type="NCBI Taxonomy" id="369605"/>
    <lineage>
        <taxon>Eukaryota</taxon>
        <taxon>Metazoa</taxon>
        <taxon>Chordata</taxon>
        <taxon>Craniata</taxon>
        <taxon>Vertebrata</taxon>
        <taxon>Euteleostomi</taxon>
        <taxon>Archelosauria</taxon>
        <taxon>Archosauria</taxon>
        <taxon>Dinosauria</taxon>
        <taxon>Saurischia</taxon>
        <taxon>Theropoda</taxon>
        <taxon>Coelurosauria</taxon>
        <taxon>Aves</taxon>
        <taxon>Neognathae</taxon>
        <taxon>Neoaves</taxon>
        <taxon>Telluraves</taxon>
        <taxon>Australaves</taxon>
        <taxon>Passeriformes</taxon>
        <taxon>Tyrannidae</taxon>
        <taxon>Pachyramphus</taxon>
    </lineage>
</organism>
<evidence type="ECO:0000313" key="2">
    <source>
        <dbReference type="Proteomes" id="UP000525089"/>
    </source>
</evidence>
<reference evidence="1 2" key="1">
    <citation type="submission" date="2019-09" db="EMBL/GenBank/DDBJ databases">
        <title>Bird 10,000 Genomes (B10K) Project - Family phase.</title>
        <authorList>
            <person name="Zhang G."/>
        </authorList>
    </citation>
    <scope>NUCLEOTIDE SEQUENCE [LARGE SCALE GENOMIC DNA]</scope>
    <source>
        <strain evidence="1">B10K-DU-001-72</strain>
        <tissue evidence="1">Muscle</tissue>
    </source>
</reference>
<dbReference type="Gene3D" id="1.25.40.10">
    <property type="entry name" value="Tetratricopeptide repeat domain"/>
    <property type="match status" value="1"/>
</dbReference>
<proteinExistence type="predicted"/>
<keyword evidence="2" id="KW-1185">Reference proteome</keyword>
<comment type="caution">
    <text evidence="1">The sequence shown here is derived from an EMBL/GenBank/DDBJ whole genome shotgun (WGS) entry which is preliminary data.</text>
</comment>
<keyword evidence="1" id="KW-0347">Helicase</keyword>
<evidence type="ECO:0000313" key="1">
    <source>
        <dbReference type="EMBL" id="NWS15578.1"/>
    </source>
</evidence>
<dbReference type="GO" id="GO:0004386">
    <property type="term" value="F:helicase activity"/>
    <property type="evidence" value="ECO:0007669"/>
    <property type="project" value="UniProtKB-KW"/>
</dbReference>
<keyword evidence="1" id="KW-0547">Nucleotide-binding</keyword>
<feature type="non-terminal residue" evidence="1">
    <location>
        <position position="146"/>
    </location>
</feature>
<keyword evidence="1" id="KW-0067">ATP-binding</keyword>
<dbReference type="SUPFAM" id="SSF48452">
    <property type="entry name" value="TPR-like"/>
    <property type="match status" value="1"/>
</dbReference>
<dbReference type="Proteomes" id="UP000525089">
    <property type="component" value="Unassembled WGS sequence"/>
</dbReference>
<gene>
    <name evidence="1" type="primary">Helz_1</name>
    <name evidence="1" type="ORF">PACMIN_R01212</name>
</gene>
<keyword evidence="1" id="KW-0378">Hydrolase</keyword>
<name>A0A7K5D5G5_9TYRA</name>
<accession>A0A7K5D5G5</accession>
<feature type="non-terminal residue" evidence="1">
    <location>
        <position position="1"/>
    </location>
</feature>
<dbReference type="InterPro" id="IPR011990">
    <property type="entry name" value="TPR-like_helical_dom_sf"/>
</dbReference>
<protein>
    <submittedName>
        <fullName evidence="1">HELZ helicase</fullName>
    </submittedName>
</protein>
<sequence length="146" mass="16287">MADRRPEKSCEQACESLKQQDYEVAVKHCTEALLALSQFPPAHLPEPCQAQIDRIKIETLLYRIASFLQLKKYGQADEDCRHVLGEGLAKGDGPFRAVLCCMHLKGKLQIVSNVLSKSLMGESLNGMVTKDLTRLKTLLAETEVIM</sequence>
<dbReference type="EMBL" id="VYXB01004601">
    <property type="protein sequence ID" value="NWS15578.1"/>
    <property type="molecule type" value="Genomic_DNA"/>
</dbReference>
<dbReference type="AlphaFoldDB" id="A0A7K5D5G5"/>